<dbReference type="EMBL" id="DVHF01000037">
    <property type="protein sequence ID" value="HIR56661.1"/>
    <property type="molecule type" value="Genomic_DNA"/>
</dbReference>
<sequence length="220" mass="24227">MEETEKTASFSSARREVPQEFVIEDFPIVLQMPELPTGCEVTALTMALQYYGFPADKTVMASRYLPTASYDLYRGSDGRLYGPDLNRFFVGNPFSGAGYICGTEAIIQAANDYLSDQGSDLRAVDKTGSAPEELYRMVSEGTPVVVWVTISMARRNTPEGWYTESGDYVDWSTNDHGAVLVGYTPESVVIADPIAGRVTYSREAFESVFASRGNQCVVIQ</sequence>
<protein>
    <submittedName>
        <fullName evidence="2">C39 family peptidase</fullName>
    </submittedName>
</protein>
<reference evidence="2" key="1">
    <citation type="submission" date="2020-10" db="EMBL/GenBank/DDBJ databases">
        <authorList>
            <person name="Gilroy R."/>
        </authorList>
    </citation>
    <scope>NUCLEOTIDE SEQUENCE</scope>
    <source>
        <strain evidence="2">ChiSjej1B19-7085</strain>
    </source>
</reference>
<proteinExistence type="predicted"/>
<dbReference type="InterPro" id="IPR039564">
    <property type="entry name" value="Peptidase_C39-like"/>
</dbReference>
<comment type="caution">
    <text evidence="2">The sequence shown here is derived from an EMBL/GenBank/DDBJ whole genome shotgun (WGS) entry which is preliminary data.</text>
</comment>
<reference evidence="2" key="2">
    <citation type="journal article" date="2021" name="PeerJ">
        <title>Extensive microbial diversity within the chicken gut microbiome revealed by metagenomics and culture.</title>
        <authorList>
            <person name="Gilroy R."/>
            <person name="Ravi A."/>
            <person name="Getino M."/>
            <person name="Pursley I."/>
            <person name="Horton D.L."/>
            <person name="Alikhan N.F."/>
            <person name="Baker D."/>
            <person name="Gharbi K."/>
            <person name="Hall N."/>
            <person name="Watson M."/>
            <person name="Adriaenssens E.M."/>
            <person name="Foster-Nyarko E."/>
            <person name="Jarju S."/>
            <person name="Secka A."/>
            <person name="Antonio M."/>
            <person name="Oren A."/>
            <person name="Chaudhuri R.R."/>
            <person name="La Ragione R."/>
            <person name="Hildebrand F."/>
            <person name="Pallen M.J."/>
        </authorList>
    </citation>
    <scope>NUCLEOTIDE SEQUENCE</scope>
    <source>
        <strain evidence="2">ChiSjej1B19-7085</strain>
    </source>
</reference>
<name>A0A9D1J0J7_9FIRM</name>
<dbReference type="Proteomes" id="UP000886785">
    <property type="component" value="Unassembled WGS sequence"/>
</dbReference>
<gene>
    <name evidence="2" type="ORF">IAA54_03250</name>
</gene>
<dbReference type="Pfam" id="PF13529">
    <property type="entry name" value="Peptidase_C39_2"/>
    <property type="match status" value="1"/>
</dbReference>
<evidence type="ECO:0000259" key="1">
    <source>
        <dbReference type="Pfam" id="PF13529"/>
    </source>
</evidence>
<evidence type="ECO:0000313" key="3">
    <source>
        <dbReference type="Proteomes" id="UP000886785"/>
    </source>
</evidence>
<feature type="domain" description="Peptidase C39-like" evidence="1">
    <location>
        <begin position="25"/>
        <end position="193"/>
    </location>
</feature>
<dbReference type="PANTHER" id="PTHR37806:SF1">
    <property type="entry name" value="PEPTIDASE C39-LIKE DOMAIN-CONTAINING PROTEIN"/>
    <property type="match status" value="1"/>
</dbReference>
<accession>A0A9D1J0J7</accession>
<dbReference type="Gene3D" id="3.90.70.10">
    <property type="entry name" value="Cysteine proteinases"/>
    <property type="match status" value="1"/>
</dbReference>
<organism evidence="2 3">
    <name type="scientific">Candidatus Gallacutalibacter pullicola</name>
    <dbReference type="NCBI Taxonomy" id="2840830"/>
    <lineage>
        <taxon>Bacteria</taxon>
        <taxon>Bacillati</taxon>
        <taxon>Bacillota</taxon>
        <taxon>Clostridia</taxon>
        <taxon>Eubacteriales</taxon>
        <taxon>Candidatus Gallacutalibacter</taxon>
    </lineage>
</organism>
<dbReference type="PANTHER" id="PTHR37806">
    <property type="entry name" value="LMO0724 PROTEIN"/>
    <property type="match status" value="1"/>
</dbReference>
<evidence type="ECO:0000313" key="2">
    <source>
        <dbReference type="EMBL" id="HIR56661.1"/>
    </source>
</evidence>
<dbReference type="AlphaFoldDB" id="A0A9D1J0J7"/>